<reference evidence="8" key="1">
    <citation type="journal article" date="2022" name="Cell">
        <title>Design, construction, and in vivo augmentation of a complex gut microbiome.</title>
        <authorList>
            <person name="Cheng A.G."/>
            <person name="Ho P.Y."/>
            <person name="Aranda-Diaz A."/>
            <person name="Jain S."/>
            <person name="Yu F.B."/>
            <person name="Meng X."/>
            <person name="Wang M."/>
            <person name="Iakiviak M."/>
            <person name="Nagashima K."/>
            <person name="Zhao A."/>
            <person name="Murugkar P."/>
            <person name="Patil A."/>
            <person name="Atabakhsh K."/>
            <person name="Weakley A."/>
            <person name="Yan J."/>
            <person name="Brumbaugh A.R."/>
            <person name="Higginbottom S."/>
            <person name="Dimas A."/>
            <person name="Shiver A.L."/>
            <person name="Deutschbauer A."/>
            <person name="Neff N."/>
            <person name="Sonnenburg J.L."/>
            <person name="Huang K.C."/>
            <person name="Fischbach M.A."/>
        </authorList>
    </citation>
    <scope>NUCLEOTIDE SEQUENCE</scope>
    <source>
        <strain evidence="8">AP11</strain>
    </source>
</reference>
<dbReference type="Proteomes" id="UP001059295">
    <property type="component" value="Chromosome"/>
</dbReference>
<dbReference type="RefSeq" id="WP_019246033.1">
    <property type="nucleotide sequence ID" value="NZ_CAPH01000013.1"/>
</dbReference>
<dbReference type="InterPro" id="IPR025705">
    <property type="entry name" value="Beta_hexosaminidase_sua/sub"/>
</dbReference>
<gene>
    <name evidence="8" type="ORF">NQ491_06165</name>
</gene>
<comment type="catalytic activity">
    <reaction evidence="1">
        <text>Hydrolysis of terminal non-reducing N-acetyl-D-hexosamine residues in N-acetyl-beta-D-hexosaminides.</text>
        <dbReference type="EC" id="3.2.1.52"/>
    </reaction>
</comment>
<evidence type="ECO:0000256" key="3">
    <source>
        <dbReference type="ARBA" id="ARBA00012663"/>
    </source>
</evidence>
<keyword evidence="4" id="KW-0378">Hydrolase</keyword>
<dbReference type="EC" id="3.2.1.52" evidence="3"/>
<evidence type="ECO:0000313" key="8">
    <source>
        <dbReference type="EMBL" id="UWN56256.1"/>
    </source>
</evidence>
<evidence type="ECO:0000256" key="2">
    <source>
        <dbReference type="ARBA" id="ARBA00006285"/>
    </source>
</evidence>
<feature type="domain" description="Beta-hexosaminidase bacterial type N-terminal" evidence="7">
    <location>
        <begin position="30"/>
        <end position="159"/>
    </location>
</feature>
<keyword evidence="9" id="KW-1185">Reference proteome</keyword>
<dbReference type="Pfam" id="PF00728">
    <property type="entry name" value="Glyco_hydro_20"/>
    <property type="match status" value="1"/>
</dbReference>
<feature type="domain" description="Glycoside hydrolase family 20 catalytic" evidence="6">
    <location>
        <begin position="162"/>
        <end position="503"/>
    </location>
</feature>
<evidence type="ECO:0000259" key="7">
    <source>
        <dbReference type="Pfam" id="PF02838"/>
    </source>
</evidence>
<name>A0ABY5UVY6_9BACT</name>
<comment type="similarity">
    <text evidence="2">Belongs to the glycosyl hydrolase 20 family.</text>
</comment>
<accession>A0ABY5UVY6</accession>
<dbReference type="InterPro" id="IPR015883">
    <property type="entry name" value="Glyco_hydro_20_cat"/>
</dbReference>
<dbReference type="InterPro" id="IPR029018">
    <property type="entry name" value="Hex-like_dom2"/>
</dbReference>
<evidence type="ECO:0000256" key="5">
    <source>
        <dbReference type="ARBA" id="ARBA00023295"/>
    </source>
</evidence>
<evidence type="ECO:0000313" key="9">
    <source>
        <dbReference type="Proteomes" id="UP001059295"/>
    </source>
</evidence>
<dbReference type="InterPro" id="IPR015882">
    <property type="entry name" value="HEX_bac_N"/>
</dbReference>
<dbReference type="CDD" id="cd06563">
    <property type="entry name" value="GH20_chitobiase-like"/>
    <property type="match status" value="1"/>
</dbReference>
<dbReference type="Pfam" id="PF02838">
    <property type="entry name" value="Glyco_hydro_20b"/>
    <property type="match status" value="1"/>
</dbReference>
<dbReference type="PROSITE" id="PS51257">
    <property type="entry name" value="PROKAR_LIPOPROTEIN"/>
    <property type="match status" value="1"/>
</dbReference>
<dbReference type="EMBL" id="CP102294">
    <property type="protein sequence ID" value="UWN56256.1"/>
    <property type="molecule type" value="Genomic_DNA"/>
</dbReference>
<dbReference type="SUPFAM" id="SSF51445">
    <property type="entry name" value="(Trans)glycosidases"/>
    <property type="match status" value="1"/>
</dbReference>
<organism evidence="8 9">
    <name type="scientific">Alistipes ihumii AP11</name>
    <dbReference type="NCBI Taxonomy" id="1211813"/>
    <lineage>
        <taxon>Bacteria</taxon>
        <taxon>Pseudomonadati</taxon>
        <taxon>Bacteroidota</taxon>
        <taxon>Bacteroidia</taxon>
        <taxon>Bacteroidales</taxon>
        <taxon>Rikenellaceae</taxon>
        <taxon>Alistipes</taxon>
    </lineage>
</organism>
<dbReference type="PANTHER" id="PTHR22600:SF57">
    <property type="entry name" value="BETA-N-ACETYLHEXOSAMINIDASE"/>
    <property type="match status" value="1"/>
</dbReference>
<keyword evidence="5" id="KW-0326">Glycosidase</keyword>
<protein>
    <recommendedName>
        <fullName evidence="3">beta-N-acetylhexosaminidase</fullName>
        <ecNumber evidence="3">3.2.1.52</ecNumber>
    </recommendedName>
</protein>
<dbReference type="InterPro" id="IPR017853">
    <property type="entry name" value="GH"/>
</dbReference>
<dbReference type="PRINTS" id="PR00738">
    <property type="entry name" value="GLHYDRLASE20"/>
</dbReference>
<dbReference type="SUPFAM" id="SSF55545">
    <property type="entry name" value="beta-N-acetylhexosaminidase-like domain"/>
    <property type="match status" value="1"/>
</dbReference>
<proteinExistence type="inferred from homology"/>
<evidence type="ECO:0000259" key="6">
    <source>
        <dbReference type="Pfam" id="PF00728"/>
    </source>
</evidence>
<dbReference type="GeneID" id="82891301"/>
<dbReference type="PANTHER" id="PTHR22600">
    <property type="entry name" value="BETA-HEXOSAMINIDASE"/>
    <property type="match status" value="1"/>
</dbReference>
<dbReference type="Gene3D" id="3.20.20.80">
    <property type="entry name" value="Glycosidases"/>
    <property type="match status" value="1"/>
</dbReference>
<evidence type="ECO:0000256" key="1">
    <source>
        <dbReference type="ARBA" id="ARBA00001231"/>
    </source>
</evidence>
<evidence type="ECO:0000256" key="4">
    <source>
        <dbReference type="ARBA" id="ARBA00022801"/>
    </source>
</evidence>
<dbReference type="Gene3D" id="3.30.379.10">
    <property type="entry name" value="Chitobiase/beta-hexosaminidase domain 2-like"/>
    <property type="match status" value="1"/>
</dbReference>
<sequence>MKALFWPVFCAGFLSLCSCGPRVARVESVDIVPRPVTVEASDGAFDLTRSTKICLLSDDTMLLRSADFFNGLLQPSLGRALKVETGACADSDAIRVELGDLAPEAYEISIRPEGVRIVGGSPAGVYYAFQTIRQLLPEPVLRGEKAGVVELPVVEIADQPYFAYRGGMLDVGRHFFSVDDVKEFIDILAMHKINRFHWHLTEDHGWRIEIKKYPELTRVGAFRDRCDLDPAAPLDSVPYGGFYTQDEVKEIVRYATDRFITVIPEIEMPGHSTAALASYPYLGCRGEDYKVSSVWGVKEDVYCAGNDSTFAFLEGVLTEVVDLFPSEYIHIGGDECPKVRWKACPKCQKRIRDEKLKDEFELQSYFVQRMEKFLNGKGRKIVGWDEIMEGGLSKTATVMSWRGAAGGIEAAKSGNHVIMAPNTHCYLDYYPTRDIENEPRGIGGFLPIEMVYALDPYEGLNAHEREYILGVQGNLWTEFIAELDHAEYMLLPRLAAIAEVGWSYDRKDYPDFYRRMASLRKQYDINGYDYGKHMFAADSAATAPAGR</sequence>